<evidence type="ECO:0000256" key="2">
    <source>
        <dbReference type="ARBA" id="ARBA00022553"/>
    </source>
</evidence>
<keyword evidence="10" id="KW-0732">Signal</keyword>
<reference evidence="12" key="1">
    <citation type="journal article" date="2015" name="Genome Announc.">
        <title>Whole-Genome Sequences of 80 Environmental and Clinical Isolates of Burkholderia pseudomallei.</title>
        <authorList>
            <person name="Johnson S.L."/>
            <person name="Baker A.L."/>
            <person name="Chain P.S."/>
            <person name="Currie B.J."/>
            <person name="Daligault H.E."/>
            <person name="Davenport K.W."/>
            <person name="Davis C.B."/>
            <person name="Inglis T.J."/>
            <person name="Kaestli M."/>
            <person name="Koren S."/>
            <person name="Mayo M."/>
            <person name="Merritt A.J."/>
            <person name="Price E.P."/>
            <person name="Sarovich D.S."/>
            <person name="Warner J."/>
            <person name="Rosovitz M.J."/>
        </authorList>
    </citation>
    <scope>NUCLEOTIDE SEQUENCE [LARGE SCALE GENOMIC DNA]</scope>
    <source>
        <strain evidence="12">DSM 2030</strain>
    </source>
</reference>
<comment type="cofactor">
    <cofactor evidence="8">
        <name>Mg(2+)</name>
        <dbReference type="ChEBI" id="CHEBI:18420"/>
    </cofactor>
    <text evidence="8">Binds 1 Mg(2+) ion.</text>
</comment>
<evidence type="ECO:0000256" key="3">
    <source>
        <dbReference type="ARBA" id="ARBA00022723"/>
    </source>
</evidence>
<evidence type="ECO:0000256" key="9">
    <source>
        <dbReference type="RuleBase" id="RU003946"/>
    </source>
</evidence>
<organism evidence="11 12">
    <name type="scientific">Thermoanaerobacter kivui</name>
    <name type="common">Acetogenium kivui</name>
    <dbReference type="NCBI Taxonomy" id="2325"/>
    <lineage>
        <taxon>Bacteria</taxon>
        <taxon>Bacillati</taxon>
        <taxon>Bacillota</taxon>
        <taxon>Clostridia</taxon>
        <taxon>Thermoanaerobacterales</taxon>
        <taxon>Thermoanaerobacteraceae</taxon>
        <taxon>Thermoanaerobacter</taxon>
    </lineage>
</organism>
<sequence length="502" mass="54914">MKKFLSFFIVLVIAVSFLAATSHIYTVAEAAPPAKNVILFIGDGMGYGHLTLGRIFKGNALTMDGFTYNGTVSTYPNDPAEKWVTDSAAAGTAIATGVKTYNAAISVDVNKKPVETILEIAQKKGKATGLVTTTRITHATPAVFAAHNADRNAENKIAVDILNHKVDVLLGGGKQHFIPKEQGGKREDDRNLITEAKKMGYTVVENKDEMLKVTEGKLLGFFKMSHLSYEMDRDPKREPSLADMTKKAIEILSKDKDGFFLMVEGGRIDHAAHTHDGAAVARDVLAFDEAVKIALDFAKDRKNTLVIVTADHETGGLSIGGYGQYNFKPEILKRQKNSIADVIASKLTPDNIKQVFSQYLGIEDLTIDEMILMLNAFKEKDKNPSAVANMCADIVSRRALLGWTSTAHTGTDVPIMAYGPYAEAFTGHIDNTDIFKLMMQAMGLDKNIKMGSLSGSLFLYPSHRIKLFWGKKESNEALTLHLHKGCVSDTDGQTYSLSNKNK</sequence>
<dbReference type="Pfam" id="PF00245">
    <property type="entry name" value="Alk_phosphatase"/>
    <property type="match status" value="1"/>
</dbReference>
<evidence type="ECO:0000256" key="7">
    <source>
        <dbReference type="PIRSR" id="PIRSR601952-1"/>
    </source>
</evidence>
<comment type="similarity">
    <text evidence="1 9">Belongs to the alkaline phosphatase family.</text>
</comment>
<evidence type="ECO:0000256" key="5">
    <source>
        <dbReference type="ARBA" id="ARBA00022833"/>
    </source>
</evidence>
<evidence type="ECO:0000256" key="4">
    <source>
        <dbReference type="ARBA" id="ARBA00022801"/>
    </source>
</evidence>
<feature type="binding site" evidence="8">
    <location>
        <position position="408"/>
    </location>
    <ligand>
        <name>Zn(2+)</name>
        <dbReference type="ChEBI" id="CHEBI:29105"/>
        <label>2</label>
    </ligand>
</feature>
<dbReference type="PANTHER" id="PTHR11596:SF5">
    <property type="entry name" value="ALKALINE PHOSPHATASE"/>
    <property type="match status" value="1"/>
</dbReference>
<feature type="binding site" evidence="8">
    <location>
        <position position="140"/>
    </location>
    <ligand>
        <name>Mg(2+)</name>
        <dbReference type="ChEBI" id="CHEBI:18420"/>
    </ligand>
</feature>
<proteinExistence type="inferred from homology"/>
<dbReference type="Gene3D" id="3.40.720.10">
    <property type="entry name" value="Alkaline Phosphatase, subunit A"/>
    <property type="match status" value="1"/>
</dbReference>
<dbReference type="InterPro" id="IPR017850">
    <property type="entry name" value="Alkaline_phosphatase_core_sf"/>
</dbReference>
<dbReference type="EC" id="3.1.3.1" evidence="11"/>
<keyword evidence="2" id="KW-0597">Phosphoprotein</keyword>
<feature type="binding site" evidence="8">
    <location>
        <position position="311"/>
    </location>
    <ligand>
        <name>Zn(2+)</name>
        <dbReference type="ChEBI" id="CHEBI:29105"/>
        <label>2</label>
    </ligand>
</feature>
<dbReference type="SMART" id="SM00098">
    <property type="entry name" value="alkPPc"/>
    <property type="match status" value="1"/>
</dbReference>
<protein>
    <submittedName>
        <fullName evidence="11">Alkaline phosphatase 3</fullName>
        <ecNumber evidence="11">3.1.3.1</ecNumber>
    </submittedName>
</protein>
<accession>A0A097AN57</accession>
<dbReference type="PANTHER" id="PTHR11596">
    <property type="entry name" value="ALKALINE PHOSPHATASE"/>
    <property type="match status" value="1"/>
</dbReference>
<dbReference type="Proteomes" id="UP000029669">
    <property type="component" value="Chromosome"/>
</dbReference>
<keyword evidence="4 11" id="KW-0378">Hydrolase</keyword>
<dbReference type="KEGG" id="tki:TKV_c00370"/>
<dbReference type="SUPFAM" id="SSF53649">
    <property type="entry name" value="Alkaline phosphatase-like"/>
    <property type="match status" value="1"/>
</dbReference>
<feature type="binding site" evidence="8">
    <location>
        <position position="138"/>
    </location>
    <ligand>
        <name>Mg(2+)</name>
        <dbReference type="ChEBI" id="CHEBI:18420"/>
    </ligand>
</feature>
<feature type="binding site" evidence="8">
    <location>
        <position position="43"/>
    </location>
    <ligand>
        <name>Zn(2+)</name>
        <dbReference type="ChEBI" id="CHEBI:29105"/>
        <label>2</label>
    </ligand>
</feature>
<feature type="binding site" evidence="8">
    <location>
        <position position="264"/>
    </location>
    <ligand>
        <name>Mg(2+)</name>
        <dbReference type="ChEBI" id="CHEBI:18420"/>
    </ligand>
</feature>
<evidence type="ECO:0000313" key="12">
    <source>
        <dbReference type="Proteomes" id="UP000029669"/>
    </source>
</evidence>
<keyword evidence="3 8" id="KW-0479">Metal-binding</keyword>
<feature type="binding site" evidence="8">
    <location>
        <position position="312"/>
    </location>
    <ligand>
        <name>Zn(2+)</name>
        <dbReference type="ChEBI" id="CHEBI:29105"/>
        <label>2</label>
    </ligand>
</feature>
<keyword evidence="5 8" id="KW-0862">Zinc</keyword>
<feature type="binding site" evidence="8">
    <location>
        <position position="43"/>
    </location>
    <ligand>
        <name>Mg(2+)</name>
        <dbReference type="ChEBI" id="CHEBI:18420"/>
    </ligand>
</feature>
<dbReference type="PROSITE" id="PS00123">
    <property type="entry name" value="ALKALINE_PHOSPHATASE"/>
    <property type="match status" value="1"/>
</dbReference>
<feature type="binding site" evidence="8">
    <location>
        <position position="269"/>
    </location>
    <ligand>
        <name>Zn(2+)</name>
        <dbReference type="ChEBI" id="CHEBI:29105"/>
        <label>2</label>
    </ligand>
</feature>
<dbReference type="PRINTS" id="PR00113">
    <property type="entry name" value="ALKPHPHTASE"/>
</dbReference>
<dbReference type="Gene3D" id="1.10.60.40">
    <property type="match status" value="1"/>
</dbReference>
<dbReference type="RefSeq" id="WP_049684270.1">
    <property type="nucleotide sequence ID" value="NZ_CP009170.1"/>
</dbReference>
<dbReference type="AlphaFoldDB" id="A0A097AN57"/>
<dbReference type="eggNOG" id="COG1785">
    <property type="taxonomic scope" value="Bacteria"/>
</dbReference>
<feature type="active site" description="Phosphoserine intermediate" evidence="7">
    <location>
        <position position="87"/>
    </location>
</feature>
<comment type="cofactor">
    <cofactor evidence="8">
        <name>Zn(2+)</name>
        <dbReference type="ChEBI" id="CHEBI:29105"/>
    </cofactor>
    <text evidence="8">Binds 2 Zn(2+) ions.</text>
</comment>
<dbReference type="InterPro" id="IPR001952">
    <property type="entry name" value="Alkaline_phosphatase"/>
</dbReference>
<evidence type="ECO:0000256" key="10">
    <source>
        <dbReference type="SAM" id="SignalP"/>
    </source>
</evidence>
<dbReference type="STRING" id="2325.TKV_c00370"/>
<keyword evidence="12" id="KW-1185">Reference proteome</keyword>
<dbReference type="InterPro" id="IPR018299">
    <property type="entry name" value="Alkaline_phosphatase_AS"/>
</dbReference>
<evidence type="ECO:0000256" key="1">
    <source>
        <dbReference type="ARBA" id="ARBA00005984"/>
    </source>
</evidence>
<dbReference type="GO" id="GO:0046872">
    <property type="term" value="F:metal ion binding"/>
    <property type="evidence" value="ECO:0007669"/>
    <property type="project" value="UniProtKB-KW"/>
</dbReference>
<dbReference type="GO" id="GO:0004035">
    <property type="term" value="F:alkaline phosphatase activity"/>
    <property type="evidence" value="ECO:0007669"/>
    <property type="project" value="UniProtKB-EC"/>
</dbReference>
<dbReference type="CDD" id="cd16012">
    <property type="entry name" value="ALP"/>
    <property type="match status" value="1"/>
</dbReference>
<evidence type="ECO:0000256" key="6">
    <source>
        <dbReference type="ARBA" id="ARBA00022842"/>
    </source>
</evidence>
<gene>
    <name evidence="11" type="primary">phoB1</name>
    <name evidence="11" type="ORF">TKV_c00370</name>
</gene>
<dbReference type="EMBL" id="CP009170">
    <property type="protein sequence ID" value="AIS51253.1"/>
    <property type="molecule type" value="Genomic_DNA"/>
</dbReference>
<evidence type="ECO:0000313" key="11">
    <source>
        <dbReference type="EMBL" id="AIS51253.1"/>
    </source>
</evidence>
<evidence type="ECO:0000256" key="8">
    <source>
        <dbReference type="PIRSR" id="PIRSR601952-2"/>
    </source>
</evidence>
<name>A0A097AN57_THEKI</name>
<feature type="signal peptide" evidence="10">
    <location>
        <begin position="1"/>
        <end position="30"/>
    </location>
</feature>
<feature type="chain" id="PRO_5001933137" evidence="10">
    <location>
        <begin position="31"/>
        <end position="502"/>
    </location>
</feature>
<feature type="binding site" evidence="8">
    <location>
        <position position="273"/>
    </location>
    <ligand>
        <name>Zn(2+)</name>
        <dbReference type="ChEBI" id="CHEBI:29105"/>
        <label>2</label>
    </ligand>
</feature>
<dbReference type="HOGENOM" id="CLU_008539_6_2_9"/>
<keyword evidence="6 8" id="KW-0460">Magnesium</keyword>